<accession>A0ABW3MXQ3</accession>
<evidence type="ECO:0000313" key="3">
    <source>
        <dbReference type="Proteomes" id="UP001597046"/>
    </source>
</evidence>
<feature type="compositionally biased region" description="Low complexity" evidence="1">
    <location>
        <begin position="52"/>
        <end position="63"/>
    </location>
</feature>
<name>A0ABW3MXQ3_9MICO</name>
<reference evidence="3" key="1">
    <citation type="journal article" date="2019" name="Int. J. Syst. Evol. Microbiol.">
        <title>The Global Catalogue of Microorganisms (GCM) 10K type strain sequencing project: providing services to taxonomists for standard genome sequencing and annotation.</title>
        <authorList>
            <consortium name="The Broad Institute Genomics Platform"/>
            <consortium name="The Broad Institute Genome Sequencing Center for Infectious Disease"/>
            <person name="Wu L."/>
            <person name="Ma J."/>
        </authorList>
    </citation>
    <scope>NUCLEOTIDE SEQUENCE [LARGE SCALE GENOMIC DNA]</scope>
    <source>
        <strain evidence="3">CCUG 57508</strain>
    </source>
</reference>
<gene>
    <name evidence="2" type="ORF">ACFQ2V_14325</name>
</gene>
<organism evidence="2 3">
    <name type="scientific">Terrabacter terrigena</name>
    <dbReference type="NCBI Taxonomy" id="574718"/>
    <lineage>
        <taxon>Bacteria</taxon>
        <taxon>Bacillati</taxon>
        <taxon>Actinomycetota</taxon>
        <taxon>Actinomycetes</taxon>
        <taxon>Micrococcales</taxon>
        <taxon>Intrasporangiaceae</taxon>
        <taxon>Terrabacter</taxon>
    </lineage>
</organism>
<keyword evidence="3" id="KW-1185">Reference proteome</keyword>
<dbReference type="Proteomes" id="UP001597046">
    <property type="component" value="Unassembled WGS sequence"/>
</dbReference>
<evidence type="ECO:0008006" key="4">
    <source>
        <dbReference type="Google" id="ProtNLM"/>
    </source>
</evidence>
<sequence>MTAYDDLTDSSPESPAESLADQPGGAAQTPGEIGGSDDQVDPSGDPGGDTDLGGTDLADTLGGADDETSEGPGVDSSDAERGNLDGSTPDETSREQSLDDAGDAVRDPSGASADAVGGDDLSSYTNAADSGQDNGLNE</sequence>
<feature type="compositionally biased region" description="Polar residues" evidence="1">
    <location>
        <begin position="122"/>
        <end position="138"/>
    </location>
</feature>
<dbReference type="EMBL" id="JBHTKH010000009">
    <property type="protein sequence ID" value="MFD1055488.1"/>
    <property type="molecule type" value="Genomic_DNA"/>
</dbReference>
<protein>
    <recommendedName>
        <fullName evidence="4">Chemotaxis protein</fullName>
    </recommendedName>
</protein>
<feature type="region of interest" description="Disordered" evidence="1">
    <location>
        <begin position="1"/>
        <end position="138"/>
    </location>
</feature>
<evidence type="ECO:0000256" key="1">
    <source>
        <dbReference type="SAM" id="MobiDB-lite"/>
    </source>
</evidence>
<comment type="caution">
    <text evidence="2">The sequence shown here is derived from an EMBL/GenBank/DDBJ whole genome shotgun (WGS) entry which is preliminary data.</text>
</comment>
<dbReference type="RefSeq" id="WP_386053525.1">
    <property type="nucleotide sequence ID" value="NZ_JBHTKH010000009.1"/>
</dbReference>
<evidence type="ECO:0000313" key="2">
    <source>
        <dbReference type="EMBL" id="MFD1055488.1"/>
    </source>
</evidence>
<proteinExistence type="predicted"/>